<protein>
    <submittedName>
        <fullName evidence="1">Uncharacterized protein</fullName>
    </submittedName>
</protein>
<keyword evidence="1" id="KW-0614">Plasmid</keyword>
<dbReference type="AlphaFoldDB" id="A0A6B7Q418"/>
<evidence type="ECO:0000313" key="1">
    <source>
        <dbReference type="EMBL" id="QFX76823.1"/>
    </source>
</evidence>
<name>A0A6B7Q418_PSEPU</name>
<reference evidence="1" key="1">
    <citation type="submission" date="2019-08" db="EMBL/GenBank/DDBJ databases">
        <authorList>
            <person name="Zhou D."/>
            <person name="Chen F."/>
        </authorList>
    </citation>
    <scope>NUCLEOTIDE SEQUENCE</scope>
    <source>
        <strain evidence="1">150716811</strain>
        <plasmid evidence="1">p716811-VIM</plasmid>
    </source>
</reference>
<sequence length="49" mass="5511">MPQADLRTRGLVFSDSSIHLRVLRIPHALIIFCTQTGGKAELVNLFFNL</sequence>
<organism evidence="1">
    <name type="scientific">Pseudomonas putida</name>
    <name type="common">Arthrobacter siderocapsulatus</name>
    <dbReference type="NCBI Taxonomy" id="303"/>
    <lineage>
        <taxon>Bacteria</taxon>
        <taxon>Pseudomonadati</taxon>
        <taxon>Pseudomonadota</taxon>
        <taxon>Gammaproteobacteria</taxon>
        <taxon>Pseudomonadales</taxon>
        <taxon>Pseudomonadaceae</taxon>
        <taxon>Pseudomonas</taxon>
    </lineage>
</organism>
<dbReference type="EMBL" id="MN310372">
    <property type="protein sequence ID" value="QFX76823.1"/>
    <property type="molecule type" value="Genomic_DNA"/>
</dbReference>
<accession>A0A6B7Q418</accession>
<geneLocation type="plasmid" evidence="1">
    <name>p716811-VIM</name>
</geneLocation>
<proteinExistence type="predicted"/>